<dbReference type="FunFam" id="3.60.21.60:FF:000005">
    <property type="entry name" value="DNA polymerase alpha subunit B"/>
    <property type="match status" value="1"/>
</dbReference>
<evidence type="ECO:0000259" key="8">
    <source>
        <dbReference type="Pfam" id="PF04042"/>
    </source>
</evidence>
<dbReference type="AlphaFoldDB" id="A0A139HSP1"/>
<dbReference type="STRING" id="321146.A0A139HSP1"/>
<dbReference type="Pfam" id="PF22062">
    <property type="entry name" value="OB_DPOA2"/>
    <property type="match status" value="1"/>
</dbReference>
<evidence type="ECO:0000313" key="10">
    <source>
        <dbReference type="EMBL" id="KXT05382.1"/>
    </source>
</evidence>
<name>A0A139HSP1_9PEZI</name>
<keyword evidence="5 6" id="KW-0539">Nucleus</keyword>
<keyword evidence="4 6" id="KW-0235">DNA replication</keyword>
<feature type="domain" description="DNA polymerase alpha subunit B OB" evidence="9">
    <location>
        <begin position="218"/>
        <end position="325"/>
    </location>
</feature>
<dbReference type="InterPro" id="IPR054300">
    <property type="entry name" value="OB_DPOA2"/>
</dbReference>
<evidence type="ECO:0000256" key="3">
    <source>
        <dbReference type="ARBA" id="ARBA00018596"/>
    </source>
</evidence>
<organism evidence="10 11">
    <name type="scientific">Pseudocercospora eumusae</name>
    <dbReference type="NCBI Taxonomy" id="321146"/>
    <lineage>
        <taxon>Eukaryota</taxon>
        <taxon>Fungi</taxon>
        <taxon>Dikarya</taxon>
        <taxon>Ascomycota</taxon>
        <taxon>Pezizomycotina</taxon>
        <taxon>Dothideomycetes</taxon>
        <taxon>Dothideomycetidae</taxon>
        <taxon>Mycosphaerellales</taxon>
        <taxon>Mycosphaerellaceae</taxon>
        <taxon>Pseudocercospora</taxon>
    </lineage>
</organism>
<dbReference type="EMBL" id="LFZN01000013">
    <property type="protein sequence ID" value="KXT05382.1"/>
    <property type="molecule type" value="Genomic_DNA"/>
</dbReference>
<dbReference type="GO" id="GO:0003677">
    <property type="term" value="F:DNA binding"/>
    <property type="evidence" value="ECO:0007669"/>
    <property type="project" value="InterPro"/>
</dbReference>
<reference evidence="10 11" key="1">
    <citation type="submission" date="2015-07" db="EMBL/GenBank/DDBJ databases">
        <title>Comparative genomics of the Sigatoka disease complex on banana suggests a link between parallel evolutionary changes in Pseudocercospora fijiensis and Pseudocercospora eumusae and increased virulence on the banana host.</title>
        <authorList>
            <person name="Chang T.-C."/>
            <person name="Salvucci A."/>
            <person name="Crous P.W."/>
            <person name="Stergiopoulos I."/>
        </authorList>
    </citation>
    <scope>NUCLEOTIDE SEQUENCE [LARGE SCALE GENOMIC DNA]</scope>
    <source>
        <strain evidence="10 11">CBS 114824</strain>
    </source>
</reference>
<evidence type="ECO:0000256" key="5">
    <source>
        <dbReference type="ARBA" id="ARBA00023242"/>
    </source>
</evidence>
<feature type="region of interest" description="Disordered" evidence="7">
    <location>
        <begin position="132"/>
        <end position="156"/>
    </location>
</feature>
<evidence type="ECO:0000256" key="1">
    <source>
        <dbReference type="ARBA" id="ARBA00004123"/>
    </source>
</evidence>
<dbReference type="InterPro" id="IPR016722">
    <property type="entry name" value="DNA_pol_alpha_bsu"/>
</dbReference>
<dbReference type="PANTHER" id="PTHR23061">
    <property type="entry name" value="DNA POLYMERASE 2 ALPHA 70 KDA SUBUNIT"/>
    <property type="match status" value="1"/>
</dbReference>
<evidence type="ECO:0000313" key="11">
    <source>
        <dbReference type="Proteomes" id="UP000070133"/>
    </source>
</evidence>
<dbReference type="Pfam" id="PF04042">
    <property type="entry name" value="DNA_pol_E_B"/>
    <property type="match status" value="1"/>
</dbReference>
<evidence type="ECO:0000256" key="4">
    <source>
        <dbReference type="ARBA" id="ARBA00022705"/>
    </source>
</evidence>
<dbReference type="InterPro" id="IPR007185">
    <property type="entry name" value="DNA_pol_a/d/e_bsu"/>
</dbReference>
<accession>A0A139HSP1</accession>
<keyword evidence="11" id="KW-1185">Reference proteome</keyword>
<gene>
    <name evidence="10" type="ORF">AC578_11026</name>
</gene>
<dbReference type="PIRSF" id="PIRSF018300">
    <property type="entry name" value="DNA_pol_alph_2"/>
    <property type="match status" value="1"/>
</dbReference>
<comment type="caution">
    <text evidence="10">The sequence shown here is derived from an EMBL/GenBank/DDBJ whole genome shotgun (WGS) entry which is preliminary data.</text>
</comment>
<comment type="function">
    <text evidence="6">Accessory subunit of the DNA polymerase alpha complex (also known as the alpha DNA polymerase-primase complex) which plays an essential role in the initiation of DNA synthesis.</text>
</comment>
<feature type="domain" description="DNA polymerase alpha/delta/epsilon subunit B" evidence="8">
    <location>
        <begin position="359"/>
        <end position="602"/>
    </location>
</feature>
<proteinExistence type="inferred from homology"/>
<evidence type="ECO:0000256" key="7">
    <source>
        <dbReference type="SAM" id="MobiDB-lite"/>
    </source>
</evidence>
<dbReference type="PANTHER" id="PTHR23061:SF12">
    <property type="entry name" value="DNA POLYMERASE ALPHA SUBUNIT B"/>
    <property type="match status" value="1"/>
</dbReference>
<protein>
    <recommendedName>
        <fullName evidence="3 6">DNA polymerase alpha subunit B</fullName>
    </recommendedName>
</protein>
<evidence type="ECO:0000256" key="6">
    <source>
        <dbReference type="PIRNR" id="PIRNR018300"/>
    </source>
</evidence>
<dbReference type="Proteomes" id="UP000070133">
    <property type="component" value="Unassembled WGS sequence"/>
</dbReference>
<comment type="subcellular location">
    <subcellularLocation>
        <location evidence="1 6">Nucleus</location>
    </subcellularLocation>
</comment>
<sequence length="680" mass="74328">MATAEAEINKFFAAPDSTLPQDVMTELLHIMQLMSLTPEDLFYKWDSYVITMGADTTKLDFNTVRDFKKTLQDALEQDSRKKHNMKIESKRTAATPRAGGGGGDVFGMLDGMVSNTPASRFSAAKRKSDFATPASKAVRNGLHSSPADNKTPVAKAGPSVAFEDRKNAGEVVEAINTHLPACSVPEMPSTEPRVKLKAAVDLPKFNYKPMAMKLSEASEILDDRIDGFVDLLQKDKNLEDRAFGNPAAQSANEIIAVGRIACDQPVGKLNASSLALETSRRMGAGMRVPLRMADGVSYDFFPGKIVALKGTNVSGEYFAATEVIPMPILPSAASRVEDIEVHNDRLVGTDGETRPLSMLVASGPYTTETDLSFAPLYTLLEKAERERTDVLVLTGPFLDLEHPVIASGDFEDHLPSGAKIEPDQATLTDVFRVLISGAIQKLAQAVPTITIIMVPSMRDAISKHVSWPQDRVPKPPLGLPRQVQFVANPMALSINEMVVGMSSQDTLSEIRSGNVCHKVDGDMMGRLARHVIEQSHYFPVFPPQAREDLPKPAGIEGEIPEPGGEERYAMGANIDLAYYKLGEFWLARPDVLILPSGLMPFARVSTFLISIIANIDTNFYYQFIEGVLCINPGTLSKRRGPGTFAALSVSPRTLTDEDRSSEEFQGHNLHERARVEITRI</sequence>
<dbReference type="OrthoDB" id="336885at2759"/>
<dbReference type="GO" id="GO:0006270">
    <property type="term" value="P:DNA replication initiation"/>
    <property type="evidence" value="ECO:0007669"/>
    <property type="project" value="TreeGrafter"/>
</dbReference>
<dbReference type="Gene3D" id="3.60.21.60">
    <property type="match status" value="2"/>
</dbReference>
<evidence type="ECO:0000259" key="9">
    <source>
        <dbReference type="Pfam" id="PF22062"/>
    </source>
</evidence>
<evidence type="ECO:0000256" key="2">
    <source>
        <dbReference type="ARBA" id="ARBA00007299"/>
    </source>
</evidence>
<comment type="similarity">
    <text evidence="2 6">Belongs to the DNA polymerase alpha subunit B family.</text>
</comment>
<dbReference type="GO" id="GO:0005658">
    <property type="term" value="C:alpha DNA polymerase:primase complex"/>
    <property type="evidence" value="ECO:0007669"/>
    <property type="project" value="TreeGrafter"/>
</dbReference>